<accession>A0A1S8A9I3</accession>
<evidence type="ECO:0000259" key="2">
    <source>
        <dbReference type="Pfam" id="PF14420"/>
    </source>
</evidence>
<evidence type="ECO:0000313" key="4">
    <source>
        <dbReference type="Proteomes" id="UP000054516"/>
    </source>
</evidence>
<dbReference type="InterPro" id="IPR025676">
    <property type="entry name" value="Clr5_dom"/>
</dbReference>
<protein>
    <recommendedName>
        <fullName evidence="2">Clr5 domain-containing protein</fullName>
    </recommendedName>
</protein>
<proteinExistence type="predicted"/>
<gene>
    <name evidence="3" type="ORF">SAMD00023353_4900450</name>
</gene>
<reference evidence="3" key="1">
    <citation type="submission" date="2016-03" db="EMBL/GenBank/DDBJ databases">
        <title>Draft genome sequence of Rosellinia necatrix.</title>
        <authorList>
            <person name="Kanematsu S."/>
        </authorList>
    </citation>
    <scope>NUCLEOTIDE SEQUENCE [LARGE SCALE GENOMIC DNA]</scope>
    <source>
        <strain evidence="3">W97</strain>
    </source>
</reference>
<dbReference type="OrthoDB" id="5308957at2759"/>
<dbReference type="Pfam" id="PF14420">
    <property type="entry name" value="Clr5"/>
    <property type="match status" value="1"/>
</dbReference>
<feature type="domain" description="Clr5" evidence="2">
    <location>
        <begin position="68"/>
        <end position="104"/>
    </location>
</feature>
<dbReference type="Proteomes" id="UP000054516">
    <property type="component" value="Unassembled WGS sequence"/>
</dbReference>
<feature type="compositionally biased region" description="Low complexity" evidence="1">
    <location>
        <begin position="24"/>
        <end position="38"/>
    </location>
</feature>
<dbReference type="AlphaFoldDB" id="A0A1S8A9I3"/>
<feature type="region of interest" description="Disordered" evidence="1">
    <location>
        <begin position="1"/>
        <end position="64"/>
    </location>
</feature>
<evidence type="ECO:0000313" key="3">
    <source>
        <dbReference type="EMBL" id="GAW26784.1"/>
    </source>
</evidence>
<keyword evidence="4" id="KW-1185">Reference proteome</keyword>
<evidence type="ECO:0000256" key="1">
    <source>
        <dbReference type="SAM" id="MobiDB-lite"/>
    </source>
</evidence>
<dbReference type="EMBL" id="DF977494">
    <property type="protein sequence ID" value="GAW26784.1"/>
    <property type="molecule type" value="Genomic_DNA"/>
</dbReference>
<organism evidence="3">
    <name type="scientific">Rosellinia necatrix</name>
    <name type="common">White root-rot fungus</name>
    <dbReference type="NCBI Taxonomy" id="77044"/>
    <lineage>
        <taxon>Eukaryota</taxon>
        <taxon>Fungi</taxon>
        <taxon>Dikarya</taxon>
        <taxon>Ascomycota</taxon>
        <taxon>Pezizomycotina</taxon>
        <taxon>Sordariomycetes</taxon>
        <taxon>Xylariomycetidae</taxon>
        <taxon>Xylariales</taxon>
        <taxon>Xylariaceae</taxon>
        <taxon>Rosellinia</taxon>
    </lineage>
</organism>
<dbReference type="STRING" id="77044.A0A1S8A9I3"/>
<sequence>MNKTSYAVAVLGGYSSPESDKEATSSATSTEPETSPPTETERDSESCEPVSADTRRLGNRRRKPHSIEAWEAVKADIARLYLDENRRLKDVMEILEEKRGFRAT</sequence>
<name>A0A1S8A9I3_ROSNE</name>